<organism evidence="2 4">
    <name type="scientific">Novosphingobium subterraneum</name>
    <dbReference type="NCBI Taxonomy" id="48936"/>
    <lineage>
        <taxon>Bacteria</taxon>
        <taxon>Pseudomonadati</taxon>
        <taxon>Pseudomonadota</taxon>
        <taxon>Alphaproteobacteria</taxon>
        <taxon>Sphingomonadales</taxon>
        <taxon>Sphingomonadaceae</taxon>
        <taxon>Novosphingobium</taxon>
    </lineage>
</organism>
<gene>
    <name evidence="2" type="ORF">NJ75_00078</name>
    <name evidence="3" type="ORF">NJ75_00300</name>
</gene>
<evidence type="ECO:0000313" key="3">
    <source>
        <dbReference type="EMBL" id="KHS49597.1"/>
    </source>
</evidence>
<keyword evidence="1" id="KW-0175">Coiled coil</keyword>
<name>A0A0B8ZT45_9SPHN</name>
<evidence type="ECO:0000256" key="1">
    <source>
        <dbReference type="SAM" id="Coils"/>
    </source>
</evidence>
<dbReference type="EMBL" id="JRVC01000001">
    <property type="protein sequence ID" value="KHS49597.1"/>
    <property type="molecule type" value="Genomic_DNA"/>
</dbReference>
<dbReference type="EMBL" id="JRVC01000001">
    <property type="protein sequence ID" value="KHS49375.1"/>
    <property type="molecule type" value="Genomic_DNA"/>
</dbReference>
<comment type="caution">
    <text evidence="2">The sequence shown here is derived from an EMBL/GenBank/DDBJ whole genome shotgun (WGS) entry which is preliminary data.</text>
</comment>
<dbReference type="Proteomes" id="UP000031338">
    <property type="component" value="Unassembled WGS sequence"/>
</dbReference>
<protein>
    <submittedName>
        <fullName evidence="2">Uncharacterized protein</fullName>
    </submittedName>
</protein>
<proteinExistence type="predicted"/>
<keyword evidence="4" id="KW-1185">Reference proteome</keyword>
<accession>A0A0B8ZT45</accession>
<evidence type="ECO:0000313" key="2">
    <source>
        <dbReference type="EMBL" id="KHS49375.1"/>
    </source>
</evidence>
<evidence type="ECO:0000313" key="4">
    <source>
        <dbReference type="Proteomes" id="UP000031338"/>
    </source>
</evidence>
<sequence length="73" mass="8178">MVSKVERERAALEAAEKELAERKKKLAELEQEEAEKQLARLVRKVGQDRAIQLLELAVKVKPKAAIDALTKLG</sequence>
<dbReference type="PATRIC" id="fig|48936.3.peg.307"/>
<feature type="coiled-coil region" evidence="1">
    <location>
        <begin position="2"/>
        <end position="44"/>
    </location>
</feature>
<dbReference type="AlphaFoldDB" id="A0A0B8ZT45"/>
<reference evidence="2 4" key="1">
    <citation type="submission" date="2014-10" db="EMBL/GenBank/DDBJ databases">
        <title>Draft genome sequence of Novosphingobium subterraneum DSM 12447.</title>
        <authorList>
            <person name="Gan H.M."/>
            <person name="Gan H.Y."/>
            <person name="Savka M.A."/>
        </authorList>
    </citation>
    <scope>NUCLEOTIDE SEQUENCE [LARGE SCALE GENOMIC DNA]</scope>
    <source>
        <strain evidence="2 4">DSM 12447</strain>
    </source>
</reference>